<evidence type="ECO:0000256" key="8">
    <source>
        <dbReference type="RuleBase" id="RU004466"/>
    </source>
</evidence>
<comment type="cofactor">
    <cofactor evidence="1">
        <name>Mg(2+)</name>
        <dbReference type="ChEBI" id="CHEBI:18420"/>
    </cofactor>
</comment>
<dbReference type="EMBL" id="VWNA01000001">
    <property type="protein sequence ID" value="MQT13548.1"/>
    <property type="molecule type" value="Genomic_DNA"/>
</dbReference>
<keyword evidence="10" id="KW-1185">Reference proteome</keyword>
<dbReference type="RefSeq" id="WP_153482368.1">
    <property type="nucleotide sequence ID" value="NZ_VWNA01000001.1"/>
</dbReference>
<keyword evidence="4" id="KW-0479">Metal-binding</keyword>
<protein>
    <recommendedName>
        <fullName evidence="7">Probable farnesyl diphosphate synthase</fullName>
    </recommendedName>
</protein>
<evidence type="ECO:0000256" key="7">
    <source>
        <dbReference type="ARBA" id="ARBA00069024"/>
    </source>
</evidence>
<dbReference type="SUPFAM" id="SSF48576">
    <property type="entry name" value="Terpenoid synthases"/>
    <property type="match status" value="1"/>
</dbReference>
<dbReference type="PROSITE" id="PS00444">
    <property type="entry name" value="POLYPRENYL_SYNTHASE_2"/>
    <property type="match status" value="1"/>
</dbReference>
<dbReference type="InterPro" id="IPR033749">
    <property type="entry name" value="Polyprenyl_synt_CS"/>
</dbReference>
<keyword evidence="5" id="KW-0460">Magnesium</keyword>
<organism evidence="9 10">
    <name type="scientific">Segnochrobactrum spirostomi</name>
    <dbReference type="NCBI Taxonomy" id="2608987"/>
    <lineage>
        <taxon>Bacteria</taxon>
        <taxon>Pseudomonadati</taxon>
        <taxon>Pseudomonadota</taxon>
        <taxon>Alphaproteobacteria</taxon>
        <taxon>Hyphomicrobiales</taxon>
        <taxon>Segnochrobactraceae</taxon>
        <taxon>Segnochrobactrum</taxon>
    </lineage>
</organism>
<dbReference type="Gene3D" id="1.10.600.10">
    <property type="entry name" value="Farnesyl Diphosphate Synthase"/>
    <property type="match status" value="1"/>
</dbReference>
<dbReference type="InterPro" id="IPR000092">
    <property type="entry name" value="Polyprenyl_synt"/>
</dbReference>
<dbReference type="Pfam" id="PF00348">
    <property type="entry name" value="polyprenyl_synt"/>
    <property type="match status" value="1"/>
</dbReference>
<evidence type="ECO:0000256" key="4">
    <source>
        <dbReference type="ARBA" id="ARBA00022723"/>
    </source>
</evidence>
<evidence type="ECO:0000256" key="3">
    <source>
        <dbReference type="ARBA" id="ARBA00022679"/>
    </source>
</evidence>
<dbReference type="InterPro" id="IPR008949">
    <property type="entry name" value="Isoprenoid_synthase_dom_sf"/>
</dbReference>
<dbReference type="FunFam" id="1.10.600.10:FF:000001">
    <property type="entry name" value="Geranylgeranyl diphosphate synthase"/>
    <property type="match status" value="1"/>
</dbReference>
<dbReference type="PROSITE" id="PS00723">
    <property type="entry name" value="POLYPRENYL_SYNTHASE_1"/>
    <property type="match status" value="1"/>
</dbReference>
<dbReference type="GO" id="GO:0004659">
    <property type="term" value="F:prenyltransferase activity"/>
    <property type="evidence" value="ECO:0007669"/>
    <property type="project" value="InterPro"/>
</dbReference>
<gene>
    <name evidence="9" type="ORF">F0357_13055</name>
</gene>
<dbReference type="SFLD" id="SFLDS00005">
    <property type="entry name" value="Isoprenoid_Synthase_Type_I"/>
    <property type="match status" value="1"/>
</dbReference>
<evidence type="ECO:0000313" key="9">
    <source>
        <dbReference type="EMBL" id="MQT13548.1"/>
    </source>
</evidence>
<evidence type="ECO:0000256" key="6">
    <source>
        <dbReference type="ARBA" id="ARBA00023229"/>
    </source>
</evidence>
<accession>A0A6A7Y626</accession>
<dbReference type="PANTHER" id="PTHR43281">
    <property type="entry name" value="FARNESYL DIPHOSPHATE SYNTHASE"/>
    <property type="match status" value="1"/>
</dbReference>
<evidence type="ECO:0000256" key="1">
    <source>
        <dbReference type="ARBA" id="ARBA00001946"/>
    </source>
</evidence>
<evidence type="ECO:0000313" key="10">
    <source>
        <dbReference type="Proteomes" id="UP000332515"/>
    </source>
</evidence>
<name>A0A6A7Y626_9HYPH</name>
<dbReference type="GO" id="GO:0005737">
    <property type="term" value="C:cytoplasm"/>
    <property type="evidence" value="ECO:0007669"/>
    <property type="project" value="UniProtKB-ARBA"/>
</dbReference>
<sequence length="302" mass="31609">MDLEQRLDQRLAAIAARAEASLADCLAGRGNSLALAPERLSAAMAHGTLAGGKRFRPFLLVECARLFGHEEEAALPAAAAIEVLHCYSLIHDDLPAMDDDDLRRGRPTVHRAYDEATAILAGDALLTLAFEILADPATDPDPAVRIALSLRLARAAGAGGMVGGQMLDLAAEGRSLSEAEIRRLQAMKTGALITAACAMGAELGRAPAEDVARIVRYGDLIGLAFQLADDLLDVEATAETAGKRTGKDAERGKATLVSIHGAAWARGELDRLVAEAQSLLAPYGAAADTLAAAARFVADRRS</sequence>
<reference evidence="9 10" key="1">
    <citation type="submission" date="2019-09" db="EMBL/GenBank/DDBJ databases">
        <title>Segnochrobactrum spirostomi gen. nov., sp. nov., isolated from the ciliate Spirostomum cf. yagiui and description of a novel family, Segnochrobactraceae fam. nov. within the order Rhizobiales of the class Alphaproteobacteria.</title>
        <authorList>
            <person name="Akter S."/>
            <person name="Shazib S.U.A."/>
            <person name="Shin M.K."/>
        </authorList>
    </citation>
    <scope>NUCLEOTIDE SEQUENCE [LARGE SCALE GENOMIC DNA]</scope>
    <source>
        <strain evidence="9 10">Sp-1</strain>
    </source>
</reference>
<dbReference type="PANTHER" id="PTHR43281:SF1">
    <property type="entry name" value="FARNESYL DIPHOSPHATE SYNTHASE"/>
    <property type="match status" value="1"/>
</dbReference>
<proteinExistence type="inferred from homology"/>
<comment type="similarity">
    <text evidence="2 8">Belongs to the FPP/GGPP synthase family.</text>
</comment>
<keyword evidence="3 8" id="KW-0808">Transferase</keyword>
<dbReference type="GO" id="GO:0046872">
    <property type="term" value="F:metal ion binding"/>
    <property type="evidence" value="ECO:0007669"/>
    <property type="project" value="UniProtKB-KW"/>
</dbReference>
<evidence type="ECO:0000256" key="5">
    <source>
        <dbReference type="ARBA" id="ARBA00022842"/>
    </source>
</evidence>
<evidence type="ECO:0000256" key="2">
    <source>
        <dbReference type="ARBA" id="ARBA00006706"/>
    </source>
</evidence>
<dbReference type="Proteomes" id="UP000332515">
    <property type="component" value="Unassembled WGS sequence"/>
</dbReference>
<dbReference type="SFLD" id="SFLDG01017">
    <property type="entry name" value="Polyprenyl_Transferase_Like"/>
    <property type="match status" value="1"/>
</dbReference>
<dbReference type="NCBIfam" id="NF045485">
    <property type="entry name" value="FPPsyn"/>
    <property type="match status" value="1"/>
</dbReference>
<keyword evidence="6" id="KW-0414">Isoprene biosynthesis</keyword>
<comment type="caution">
    <text evidence="9">The sequence shown here is derived from an EMBL/GenBank/DDBJ whole genome shotgun (WGS) entry which is preliminary data.</text>
</comment>
<dbReference type="InterPro" id="IPR053378">
    <property type="entry name" value="Prenyl_diphosphate_synthase"/>
</dbReference>
<dbReference type="AlphaFoldDB" id="A0A6A7Y626"/>
<dbReference type="GO" id="GO:0016114">
    <property type="term" value="P:terpenoid biosynthetic process"/>
    <property type="evidence" value="ECO:0007669"/>
    <property type="project" value="UniProtKB-ARBA"/>
</dbReference>